<reference evidence="1 2" key="1">
    <citation type="submission" date="2017-12" db="EMBL/GenBank/DDBJ databases">
        <title>Genome sequence of the active heterotrophic nitrifier-denitrifier, Cupriavidus pauculus UM1.</title>
        <authorList>
            <person name="Putonti C."/>
            <person name="Castignetti D."/>
        </authorList>
    </citation>
    <scope>NUCLEOTIDE SEQUENCE [LARGE SCALE GENOMIC DNA]</scope>
    <source>
        <strain evidence="1 2">UM1</strain>
    </source>
</reference>
<evidence type="ECO:0000313" key="2">
    <source>
        <dbReference type="Proteomes" id="UP000234341"/>
    </source>
</evidence>
<organism evidence="1 2">
    <name type="scientific">Cupriavidus pauculus</name>
    <dbReference type="NCBI Taxonomy" id="82633"/>
    <lineage>
        <taxon>Bacteria</taxon>
        <taxon>Pseudomonadati</taxon>
        <taxon>Pseudomonadota</taxon>
        <taxon>Betaproteobacteria</taxon>
        <taxon>Burkholderiales</taxon>
        <taxon>Burkholderiaceae</taxon>
        <taxon>Cupriavidus</taxon>
    </lineage>
</organism>
<dbReference type="EMBL" id="PJRP01000024">
    <property type="protein sequence ID" value="PLP96646.1"/>
    <property type="molecule type" value="Genomic_DNA"/>
</dbReference>
<dbReference type="AlphaFoldDB" id="A0A2N5C346"/>
<dbReference type="OrthoDB" id="8962872at2"/>
<name>A0A2N5C346_9BURK</name>
<accession>A0A2N5C346</accession>
<comment type="caution">
    <text evidence="1">The sequence shown here is derived from an EMBL/GenBank/DDBJ whole genome shotgun (WGS) entry which is preliminary data.</text>
</comment>
<sequence>MNDFGNGVNAVGQFDLLARFWRKPEMPEGLLLYAGALTCPVAASDLANLPQDCSPATVSFESMELGAHPIIVITLSVGALEIRWLADAKCSDIWDFIYMWRHNKVLPIVLGIEQCSEWVYRFYFPEMPDIARTPGELAETRKVWGDTEPWGCMVEYAKNHPATYPLLSSRVPPLPRPDDFKGLKVVLSPAGL</sequence>
<protein>
    <submittedName>
        <fullName evidence="1">Uncharacterized protein</fullName>
    </submittedName>
</protein>
<proteinExistence type="predicted"/>
<dbReference type="RefSeq" id="WP_101685278.1">
    <property type="nucleotide sequence ID" value="NZ_PJRP01000024.1"/>
</dbReference>
<dbReference type="Proteomes" id="UP000234341">
    <property type="component" value="Unassembled WGS sequence"/>
</dbReference>
<gene>
    <name evidence="1" type="ORF">CYJ10_31020</name>
</gene>
<evidence type="ECO:0000313" key="1">
    <source>
        <dbReference type="EMBL" id="PLP96646.1"/>
    </source>
</evidence>